<comment type="similarity">
    <text evidence="1">Belongs to the transferase hexapeptide repeat family.</text>
</comment>
<sequence>MKNKVSIITVVFNDAANIRETIESALGQTYQEKEYIIIDGGSTDGTVEIINEYVDRIDYFSSESDNGIFDAMNKGAQHAAGEWINFLNSGDTFASPRALEQVIELGKADEADVIYADSIQISGQDSLAISTPDDASQLALYPIYRHGSSLVRTRLQLEYPFDTAQSKALGFALDYHMIYTLFRSGCRFCKANTTLQTYRLEGTSNYPYRSLLYNYRITRRGGSLLATTLFFLKGTVRQMLKSSTAYRWMFAFLEEYMVNDILPHIPFWALRRPLLRVARLRIGQKSFIMKRCYIMNANRVVIGNYTHLNRGCMLDARGGIEIGSNVSLSYDCRLITGSHSVRSPHFSASYLPIRIGDYAWLGVGATVLQGVTVGEGAVVCAGAVVTRDVEPYAIVGGVPARKIGERPRGVDYHCVWDAPFT</sequence>
<dbReference type="SUPFAM" id="SSF51161">
    <property type="entry name" value="Trimeric LpxA-like enzymes"/>
    <property type="match status" value="1"/>
</dbReference>
<name>H1PZT2_9BACT</name>
<organism evidence="4 5">
    <name type="scientific">Prevotella micans F0438</name>
    <dbReference type="NCBI Taxonomy" id="883158"/>
    <lineage>
        <taxon>Bacteria</taxon>
        <taxon>Pseudomonadati</taxon>
        <taxon>Bacteroidota</taxon>
        <taxon>Bacteroidia</taxon>
        <taxon>Bacteroidales</taxon>
        <taxon>Prevotellaceae</taxon>
        <taxon>Prevotella</taxon>
    </lineage>
</organism>
<dbReference type="HOGENOM" id="CLU_651890_0_0_10"/>
<gene>
    <name evidence="4" type="ORF">HMPREF9140_00170</name>
</gene>
<dbReference type="CDD" id="cd04647">
    <property type="entry name" value="LbH_MAT_like"/>
    <property type="match status" value="1"/>
</dbReference>
<dbReference type="Gene3D" id="3.90.550.10">
    <property type="entry name" value="Spore Coat Polysaccharide Biosynthesis Protein SpsA, Chain A"/>
    <property type="match status" value="1"/>
</dbReference>
<dbReference type="Pfam" id="PF00535">
    <property type="entry name" value="Glycos_transf_2"/>
    <property type="match status" value="1"/>
</dbReference>
<keyword evidence="2" id="KW-0808">Transferase</keyword>
<dbReference type="CDD" id="cd06433">
    <property type="entry name" value="GT_2_WfgS_like"/>
    <property type="match status" value="1"/>
</dbReference>
<comment type="caution">
    <text evidence="4">The sequence shown here is derived from an EMBL/GenBank/DDBJ whole genome shotgun (WGS) entry which is preliminary data.</text>
</comment>
<dbReference type="GO" id="GO:0005829">
    <property type="term" value="C:cytosol"/>
    <property type="evidence" value="ECO:0007669"/>
    <property type="project" value="TreeGrafter"/>
</dbReference>
<dbReference type="InterPro" id="IPR051159">
    <property type="entry name" value="Hexapeptide_acetyltransf"/>
</dbReference>
<evidence type="ECO:0000256" key="1">
    <source>
        <dbReference type="ARBA" id="ARBA00007274"/>
    </source>
</evidence>
<dbReference type="PANTHER" id="PTHR23416">
    <property type="entry name" value="SIALIC ACID SYNTHASE-RELATED"/>
    <property type="match status" value="1"/>
</dbReference>
<dbReference type="GO" id="GO:0008374">
    <property type="term" value="F:O-acyltransferase activity"/>
    <property type="evidence" value="ECO:0007669"/>
    <property type="project" value="TreeGrafter"/>
</dbReference>
<dbReference type="EMBL" id="AGWK01000005">
    <property type="protein sequence ID" value="EHO74612.1"/>
    <property type="molecule type" value="Genomic_DNA"/>
</dbReference>
<dbReference type="InterPro" id="IPR011004">
    <property type="entry name" value="Trimer_LpxA-like_sf"/>
</dbReference>
<evidence type="ECO:0000259" key="3">
    <source>
        <dbReference type="Pfam" id="PF00535"/>
    </source>
</evidence>
<evidence type="ECO:0000256" key="2">
    <source>
        <dbReference type="ARBA" id="ARBA00022679"/>
    </source>
</evidence>
<dbReference type="eggNOG" id="COG0110">
    <property type="taxonomic scope" value="Bacteria"/>
</dbReference>
<dbReference type="STRING" id="883158.HMPREF9140_00170"/>
<proteinExistence type="inferred from homology"/>
<dbReference type="InterPro" id="IPR001451">
    <property type="entry name" value="Hexapep"/>
</dbReference>
<feature type="domain" description="Glycosyltransferase 2-like" evidence="3">
    <location>
        <begin position="6"/>
        <end position="124"/>
    </location>
</feature>
<dbReference type="AlphaFoldDB" id="H1PZT2"/>
<dbReference type="InterPro" id="IPR029044">
    <property type="entry name" value="Nucleotide-diphossugar_trans"/>
</dbReference>
<evidence type="ECO:0000313" key="5">
    <source>
        <dbReference type="Proteomes" id="UP000016023"/>
    </source>
</evidence>
<dbReference type="Pfam" id="PF14602">
    <property type="entry name" value="Hexapep_2"/>
    <property type="match status" value="1"/>
</dbReference>
<dbReference type="Gene3D" id="2.160.10.10">
    <property type="entry name" value="Hexapeptide repeat proteins"/>
    <property type="match status" value="1"/>
</dbReference>
<protein>
    <recommendedName>
        <fullName evidence="3">Glycosyltransferase 2-like domain-containing protein</fullName>
    </recommendedName>
</protein>
<dbReference type="PATRIC" id="fig|883158.3.peg.179"/>
<dbReference type="Proteomes" id="UP000016023">
    <property type="component" value="Unassembled WGS sequence"/>
</dbReference>
<dbReference type="eggNOG" id="COG1216">
    <property type="taxonomic scope" value="Bacteria"/>
</dbReference>
<dbReference type="SUPFAM" id="SSF53448">
    <property type="entry name" value="Nucleotide-diphospho-sugar transferases"/>
    <property type="match status" value="1"/>
</dbReference>
<dbReference type="PANTHER" id="PTHR23416:SF23">
    <property type="entry name" value="ACETYLTRANSFERASE C18B11.09C-RELATED"/>
    <property type="match status" value="1"/>
</dbReference>
<keyword evidence="5" id="KW-1185">Reference proteome</keyword>
<dbReference type="RefSeq" id="WP_006951098.1">
    <property type="nucleotide sequence ID" value="NZ_JH594521.1"/>
</dbReference>
<dbReference type="InterPro" id="IPR001173">
    <property type="entry name" value="Glyco_trans_2-like"/>
</dbReference>
<accession>H1PZT2</accession>
<evidence type="ECO:0000313" key="4">
    <source>
        <dbReference type="EMBL" id="EHO74612.1"/>
    </source>
</evidence>
<reference evidence="4 5" key="1">
    <citation type="submission" date="2011-12" db="EMBL/GenBank/DDBJ databases">
        <title>The Genome Sequence of Prevotella micans F0438.</title>
        <authorList>
            <consortium name="The Broad Institute Genome Sequencing Platform"/>
            <person name="Earl A."/>
            <person name="Ward D."/>
            <person name="Feldgarden M."/>
            <person name="Gevers D."/>
            <person name="Izard J."/>
            <person name="Baranova O.V."/>
            <person name="Blanton J.M."/>
            <person name="Wade W.G."/>
            <person name="Dewhirst F.E."/>
            <person name="Young S.K."/>
            <person name="Zeng Q."/>
            <person name="Gargeya S."/>
            <person name="Fitzgerald M."/>
            <person name="Haas B."/>
            <person name="Abouelleil A."/>
            <person name="Alvarado L."/>
            <person name="Arachchi H.M."/>
            <person name="Berlin A."/>
            <person name="Chapman S.B."/>
            <person name="Gearin G."/>
            <person name="Goldberg J."/>
            <person name="Griggs A."/>
            <person name="Gujja S."/>
            <person name="Hansen M."/>
            <person name="Heiman D."/>
            <person name="Howarth C."/>
            <person name="Larimer J."/>
            <person name="Lui A."/>
            <person name="MacDonald P.J.P."/>
            <person name="McCowen C."/>
            <person name="Montmayeur A."/>
            <person name="Murphy C."/>
            <person name="Neiman D."/>
            <person name="Pearson M."/>
            <person name="Priest M."/>
            <person name="Roberts A."/>
            <person name="Saif S."/>
            <person name="Shea T."/>
            <person name="Sisk P."/>
            <person name="Stolte C."/>
            <person name="Sykes S."/>
            <person name="Wortman J."/>
            <person name="Nusbaum C."/>
            <person name="Birren B."/>
        </authorList>
    </citation>
    <scope>NUCLEOTIDE SEQUENCE [LARGE SCALE GENOMIC DNA]</scope>
    <source>
        <strain evidence="4 5">F0438</strain>
    </source>
</reference>